<dbReference type="WBParaSite" id="PS1159_v2.g938.t1">
    <property type="protein sequence ID" value="PS1159_v2.g938.t1"/>
    <property type="gene ID" value="PS1159_v2.g938"/>
</dbReference>
<evidence type="ECO:0000313" key="2">
    <source>
        <dbReference type="WBParaSite" id="PS1159_v2.g938.t1"/>
    </source>
</evidence>
<evidence type="ECO:0000313" key="1">
    <source>
        <dbReference type="Proteomes" id="UP000887580"/>
    </source>
</evidence>
<name>A0AC35GWW9_9BILA</name>
<organism evidence="1 2">
    <name type="scientific">Panagrolaimus sp. PS1159</name>
    <dbReference type="NCBI Taxonomy" id="55785"/>
    <lineage>
        <taxon>Eukaryota</taxon>
        <taxon>Metazoa</taxon>
        <taxon>Ecdysozoa</taxon>
        <taxon>Nematoda</taxon>
        <taxon>Chromadorea</taxon>
        <taxon>Rhabditida</taxon>
        <taxon>Tylenchina</taxon>
        <taxon>Panagrolaimomorpha</taxon>
        <taxon>Panagrolaimoidea</taxon>
        <taxon>Panagrolaimidae</taxon>
        <taxon>Panagrolaimus</taxon>
    </lineage>
</organism>
<reference evidence="2" key="1">
    <citation type="submission" date="2022-11" db="UniProtKB">
        <authorList>
            <consortium name="WormBaseParasite"/>
        </authorList>
    </citation>
    <scope>IDENTIFICATION</scope>
</reference>
<protein>
    <submittedName>
        <fullName evidence="2">ShKT domain-containing protein</fullName>
    </submittedName>
</protein>
<dbReference type="Proteomes" id="UP000887580">
    <property type="component" value="Unplaced"/>
</dbReference>
<sequence>MNSIWIWFFLFLTISQCINVSSICKDQDTACETTCKLCDIGCRDLSLSCEFAKSMCLDEYFHENMKKYCPASCGLC</sequence>
<proteinExistence type="predicted"/>
<accession>A0AC35GWW9</accession>